<dbReference type="CDD" id="cd13536">
    <property type="entry name" value="PBP2_EcModA"/>
    <property type="match status" value="1"/>
</dbReference>
<evidence type="ECO:0000256" key="6">
    <source>
        <dbReference type="PIRSR" id="PIRSR004846-1"/>
    </source>
</evidence>
<evidence type="ECO:0000256" key="5">
    <source>
        <dbReference type="ARBA" id="ARBA00062515"/>
    </source>
</evidence>
<keyword evidence="4 7" id="KW-0732">Signal</keyword>
<feature type="chain" id="PRO_5040984396" evidence="7">
    <location>
        <begin position="19"/>
        <end position="249"/>
    </location>
</feature>
<dbReference type="Gene3D" id="3.40.190.10">
    <property type="entry name" value="Periplasmic binding protein-like II"/>
    <property type="match status" value="2"/>
</dbReference>
<organism evidence="8 9">
    <name type="scientific">Vibrio paucivorans</name>
    <dbReference type="NCBI Taxonomy" id="2829489"/>
    <lineage>
        <taxon>Bacteria</taxon>
        <taxon>Pseudomonadati</taxon>
        <taxon>Pseudomonadota</taxon>
        <taxon>Gammaproteobacteria</taxon>
        <taxon>Vibrionales</taxon>
        <taxon>Vibrionaceae</taxon>
        <taxon>Vibrio</taxon>
    </lineage>
</organism>
<proteinExistence type="inferred from homology"/>
<feature type="signal peptide" evidence="7">
    <location>
        <begin position="1"/>
        <end position="18"/>
    </location>
</feature>
<evidence type="ECO:0000313" key="8">
    <source>
        <dbReference type="EMBL" id="MCW8335451.1"/>
    </source>
</evidence>
<dbReference type="InterPro" id="IPR050682">
    <property type="entry name" value="ModA/WtpA"/>
</dbReference>
<dbReference type="InterPro" id="IPR005950">
    <property type="entry name" value="ModA"/>
</dbReference>
<dbReference type="AlphaFoldDB" id="A0A9X3CGQ3"/>
<keyword evidence="9" id="KW-1185">Reference proteome</keyword>
<dbReference type="Pfam" id="PF13531">
    <property type="entry name" value="SBP_bac_11"/>
    <property type="match status" value="1"/>
</dbReference>
<comment type="subunit">
    <text evidence="5">The complex is composed of two ATP-binding proteins (ModC), two transmembrane proteins (ModB) and a solute-binding protein (ModA).</text>
</comment>
<evidence type="ECO:0000313" key="9">
    <source>
        <dbReference type="Proteomes" id="UP001155586"/>
    </source>
</evidence>
<dbReference type="NCBIfam" id="TIGR01256">
    <property type="entry name" value="modA"/>
    <property type="match status" value="1"/>
</dbReference>
<accession>A0A9X3CGQ3</accession>
<comment type="caution">
    <text evidence="8">The sequence shown here is derived from an EMBL/GenBank/DDBJ whole genome shotgun (WGS) entry which is preliminary data.</text>
</comment>
<dbReference type="GO" id="GO:0046872">
    <property type="term" value="F:metal ion binding"/>
    <property type="evidence" value="ECO:0007669"/>
    <property type="project" value="UniProtKB-KW"/>
</dbReference>
<evidence type="ECO:0000256" key="1">
    <source>
        <dbReference type="ARBA" id="ARBA00009175"/>
    </source>
</evidence>
<feature type="binding site" evidence="6">
    <location>
        <position position="56"/>
    </location>
    <ligand>
        <name>molybdate</name>
        <dbReference type="ChEBI" id="CHEBI:36264"/>
    </ligand>
</feature>
<reference evidence="8" key="1">
    <citation type="submission" date="2022-02" db="EMBL/GenBank/DDBJ databases">
        <title>Vibrio sp. nov., a new bacterium isolated from Bohai sea, China.</title>
        <authorList>
            <person name="Yuan Y."/>
        </authorList>
    </citation>
    <scope>NUCLEOTIDE SEQUENCE</scope>
    <source>
        <strain evidence="8">DBSS07</strain>
    </source>
</reference>
<dbReference type="GO" id="GO:0030973">
    <property type="term" value="F:molybdate ion binding"/>
    <property type="evidence" value="ECO:0007669"/>
    <property type="project" value="TreeGrafter"/>
</dbReference>
<comment type="similarity">
    <text evidence="1">Belongs to the bacterial solute-binding protein ModA family.</text>
</comment>
<dbReference type="GO" id="GO:0015689">
    <property type="term" value="P:molybdate ion transport"/>
    <property type="evidence" value="ECO:0007669"/>
    <property type="project" value="InterPro"/>
</dbReference>
<keyword evidence="3 6" id="KW-0479">Metal-binding</keyword>
<evidence type="ECO:0000256" key="2">
    <source>
        <dbReference type="ARBA" id="ARBA00022505"/>
    </source>
</evidence>
<protein>
    <submittedName>
        <fullName evidence="8">Molybdate ABC transporter substrate-binding protein</fullName>
    </submittedName>
</protein>
<feature type="binding site" evidence="6">
    <location>
        <position position="29"/>
    </location>
    <ligand>
        <name>molybdate</name>
        <dbReference type="ChEBI" id="CHEBI:36264"/>
    </ligand>
</feature>
<feature type="binding site" evidence="6">
    <location>
        <position position="187"/>
    </location>
    <ligand>
        <name>molybdate</name>
        <dbReference type="ChEBI" id="CHEBI:36264"/>
    </ligand>
</feature>
<evidence type="ECO:0000256" key="3">
    <source>
        <dbReference type="ARBA" id="ARBA00022723"/>
    </source>
</evidence>
<name>A0A9X3CGQ3_9VIBR</name>
<gene>
    <name evidence="8" type="primary">modA</name>
    <name evidence="8" type="ORF">MD483_16675</name>
</gene>
<dbReference type="Proteomes" id="UP001155586">
    <property type="component" value="Unassembled WGS sequence"/>
</dbReference>
<dbReference type="PIRSF" id="PIRSF004846">
    <property type="entry name" value="ModA"/>
    <property type="match status" value="1"/>
</dbReference>
<feature type="binding site" evidence="6">
    <location>
        <position position="169"/>
    </location>
    <ligand>
        <name>molybdate</name>
        <dbReference type="ChEBI" id="CHEBI:36264"/>
    </ligand>
</feature>
<dbReference type="PANTHER" id="PTHR30632">
    <property type="entry name" value="MOLYBDATE-BINDING PERIPLASMIC PROTEIN"/>
    <property type="match status" value="1"/>
</dbReference>
<dbReference type="GO" id="GO:0030288">
    <property type="term" value="C:outer membrane-bounded periplasmic space"/>
    <property type="evidence" value="ECO:0007669"/>
    <property type="project" value="TreeGrafter"/>
</dbReference>
<dbReference type="PANTHER" id="PTHR30632:SF17">
    <property type="entry name" value="MOLYBDATE-BINDING PROTEIN MODA"/>
    <property type="match status" value="1"/>
</dbReference>
<dbReference type="FunFam" id="3.40.190.10:FF:000035">
    <property type="entry name" value="Molybdate ABC transporter substrate-binding protein"/>
    <property type="match status" value="1"/>
</dbReference>
<sequence length="249" mass="26729">MMTMALLIAGLCSFTASAAERVMVYAASSMTNALQDVAKRYQLQHDVKVVLSFASSSTLARQISQGAPSDIYLSANQKWMDYLVDNRVVELSNTTALLGNQLVLIAPQDSSIDEVLLDANWGVSDALAGSRLAIGDPAHVPVGIYTKQSLESLQLWSKAKSHLAQTNNVRGALALVERGEAPLGVVYATDAQIATGVKVVATFPTESHSPIAYPLALVNPRSDAAQSFYDYLQSEQAAAIFRSYGFEVN</sequence>
<dbReference type="SUPFAM" id="SSF53850">
    <property type="entry name" value="Periplasmic binding protein-like II"/>
    <property type="match status" value="1"/>
</dbReference>
<dbReference type="GO" id="GO:1901359">
    <property type="term" value="F:tungstate binding"/>
    <property type="evidence" value="ECO:0007669"/>
    <property type="project" value="UniProtKB-ARBA"/>
</dbReference>
<keyword evidence="2 6" id="KW-0500">Molybdenum</keyword>
<evidence type="ECO:0000256" key="7">
    <source>
        <dbReference type="SAM" id="SignalP"/>
    </source>
</evidence>
<dbReference type="NCBIfam" id="NF007958">
    <property type="entry name" value="PRK10677.1"/>
    <property type="match status" value="1"/>
</dbReference>
<evidence type="ECO:0000256" key="4">
    <source>
        <dbReference type="ARBA" id="ARBA00022729"/>
    </source>
</evidence>
<dbReference type="EMBL" id="JAKRRX010000115">
    <property type="protein sequence ID" value="MCW8335451.1"/>
    <property type="molecule type" value="Genomic_DNA"/>
</dbReference>